<dbReference type="AlphaFoldDB" id="A0A162JD17"/>
<dbReference type="PANTHER" id="PTHR43792">
    <property type="entry name" value="GNAT FAMILY, PUTATIVE (AFU_ORTHOLOGUE AFUA_3G00765)-RELATED-RELATED"/>
    <property type="match status" value="1"/>
</dbReference>
<protein>
    <submittedName>
        <fullName evidence="5">Acetyltransferase</fullName>
    </submittedName>
</protein>
<dbReference type="PANTHER" id="PTHR43792:SF8">
    <property type="entry name" value="[RIBOSOMAL PROTEIN US5]-ALANINE N-ACETYLTRANSFERASE"/>
    <property type="match status" value="1"/>
</dbReference>
<dbReference type="Pfam" id="PF13302">
    <property type="entry name" value="Acetyltransf_3"/>
    <property type="match status" value="1"/>
</dbReference>
<dbReference type="InterPro" id="IPR000182">
    <property type="entry name" value="GNAT_dom"/>
</dbReference>
<gene>
    <name evidence="5" type="ORF">NOR_04739</name>
</gene>
<sequence length="210" mass="22697">MPPPNRTLVSPNPPSPEPGTVLLETPRLLLRRYTPCDAPALSSAADHTEVAATLSDRFASPYTVEAASEFIATCGSGADPHYPTHGAIMLKPNTPDNRTSEPVMIGGFGFRPLQDVSYRTWALGYFLTPWAWGKGYGTEAVAAAVRWAFETWPRLLRIDGEAYSSNPASVRVLEKCGFVREGVRREAAEKAGVVLDVVALAVLRGDLGLE</sequence>
<dbReference type="OrthoDB" id="630895at2759"/>
<evidence type="ECO:0000256" key="2">
    <source>
        <dbReference type="ARBA" id="ARBA00023315"/>
    </source>
</evidence>
<dbReference type="GO" id="GO:0016747">
    <property type="term" value="F:acyltransferase activity, transferring groups other than amino-acyl groups"/>
    <property type="evidence" value="ECO:0007669"/>
    <property type="project" value="InterPro"/>
</dbReference>
<dbReference type="InterPro" id="IPR051531">
    <property type="entry name" value="N-acetyltransferase"/>
</dbReference>
<dbReference type="EMBL" id="AZHC01000013">
    <property type="protein sequence ID" value="OAA42608.1"/>
    <property type="molecule type" value="Genomic_DNA"/>
</dbReference>
<dbReference type="Proteomes" id="UP000243498">
    <property type="component" value="Unassembled WGS sequence"/>
</dbReference>
<accession>A0A162JD17</accession>
<evidence type="ECO:0000256" key="1">
    <source>
        <dbReference type="ARBA" id="ARBA00022679"/>
    </source>
</evidence>
<evidence type="ECO:0000313" key="6">
    <source>
        <dbReference type="Proteomes" id="UP000243498"/>
    </source>
</evidence>
<dbReference type="InterPro" id="IPR016181">
    <property type="entry name" value="Acyl_CoA_acyltransferase"/>
</dbReference>
<dbReference type="STRING" id="1081105.A0A162JD17"/>
<comment type="caution">
    <text evidence="5">The sequence shown here is derived from an EMBL/GenBank/DDBJ whole genome shotgun (WGS) entry which is preliminary data.</text>
</comment>
<evidence type="ECO:0000313" key="5">
    <source>
        <dbReference type="EMBL" id="OAA42608.1"/>
    </source>
</evidence>
<name>A0A162JD17_METRR</name>
<keyword evidence="1" id="KW-0808">Transferase</keyword>
<reference evidence="5 6" key="1">
    <citation type="journal article" date="2016" name="Genome Biol. Evol.">
        <title>Divergent and convergent evolution of fungal pathogenicity.</title>
        <authorList>
            <person name="Shang Y."/>
            <person name="Xiao G."/>
            <person name="Zheng P."/>
            <person name="Cen K."/>
            <person name="Zhan S."/>
            <person name="Wang C."/>
        </authorList>
    </citation>
    <scope>NUCLEOTIDE SEQUENCE [LARGE SCALE GENOMIC DNA]</scope>
    <source>
        <strain evidence="5 6">RCEF 4871</strain>
    </source>
</reference>
<proteinExistence type="inferred from homology"/>
<keyword evidence="2" id="KW-0012">Acyltransferase</keyword>
<dbReference type="SUPFAM" id="SSF55729">
    <property type="entry name" value="Acyl-CoA N-acyltransferases (Nat)"/>
    <property type="match status" value="1"/>
</dbReference>
<evidence type="ECO:0000256" key="3">
    <source>
        <dbReference type="ARBA" id="ARBA00038502"/>
    </source>
</evidence>
<evidence type="ECO:0000259" key="4">
    <source>
        <dbReference type="PROSITE" id="PS51186"/>
    </source>
</evidence>
<dbReference type="PROSITE" id="PS51186">
    <property type="entry name" value="GNAT"/>
    <property type="match status" value="1"/>
</dbReference>
<organism evidence="5 6">
    <name type="scientific">Metarhizium rileyi (strain RCEF 4871)</name>
    <name type="common">Nomuraea rileyi</name>
    <dbReference type="NCBI Taxonomy" id="1649241"/>
    <lineage>
        <taxon>Eukaryota</taxon>
        <taxon>Fungi</taxon>
        <taxon>Dikarya</taxon>
        <taxon>Ascomycota</taxon>
        <taxon>Pezizomycotina</taxon>
        <taxon>Sordariomycetes</taxon>
        <taxon>Hypocreomycetidae</taxon>
        <taxon>Hypocreales</taxon>
        <taxon>Clavicipitaceae</taxon>
        <taxon>Metarhizium</taxon>
    </lineage>
</organism>
<keyword evidence="6" id="KW-1185">Reference proteome</keyword>
<dbReference type="OMA" id="YRTWELG"/>
<comment type="similarity">
    <text evidence="3">Belongs to the acetyltransferase family. RimJ subfamily.</text>
</comment>
<feature type="domain" description="N-acetyltransferase" evidence="4">
    <location>
        <begin position="28"/>
        <end position="201"/>
    </location>
</feature>
<dbReference type="Gene3D" id="3.40.630.30">
    <property type="match status" value="1"/>
</dbReference>